<dbReference type="Pfam" id="PF12831">
    <property type="entry name" value="FAD_oxidored"/>
    <property type="match status" value="1"/>
</dbReference>
<dbReference type="GO" id="GO:0050660">
    <property type="term" value="F:flavin adenine dinucleotide binding"/>
    <property type="evidence" value="ECO:0007669"/>
    <property type="project" value="InterPro"/>
</dbReference>
<evidence type="ECO:0000256" key="4">
    <source>
        <dbReference type="ARBA" id="ARBA00022827"/>
    </source>
</evidence>
<dbReference type="Gene3D" id="3.50.50.60">
    <property type="entry name" value="FAD/NAD(P)-binding domain"/>
    <property type="match status" value="2"/>
</dbReference>
<comment type="caution">
    <text evidence="8">The sequence shown here is derived from an EMBL/GenBank/DDBJ whole genome shotgun (WGS) entry which is preliminary data.</text>
</comment>
<feature type="domain" description="MnmG N-terminal" evidence="7">
    <location>
        <begin position="270"/>
        <end position="349"/>
    </location>
</feature>
<evidence type="ECO:0000256" key="2">
    <source>
        <dbReference type="ARBA" id="ARBA00022630"/>
    </source>
</evidence>
<dbReference type="Proteomes" id="UP000441717">
    <property type="component" value="Unassembled WGS sequence"/>
</dbReference>
<evidence type="ECO:0000256" key="5">
    <source>
        <dbReference type="ARBA" id="ARBA00023027"/>
    </source>
</evidence>
<reference evidence="8 9" key="1">
    <citation type="submission" date="2019-10" db="EMBL/GenBank/DDBJ databases">
        <title>Comparative genomics of sulfur disproportionating microorganisms.</title>
        <authorList>
            <person name="Ward L.M."/>
            <person name="Bertran E."/>
            <person name="Johnston D."/>
        </authorList>
    </citation>
    <scope>NUCLEOTIDE SEQUENCE [LARGE SCALE GENOMIC DNA]</scope>
    <source>
        <strain evidence="8 9">DSM 14055</strain>
    </source>
</reference>
<keyword evidence="2" id="KW-0285">Flavoprotein</keyword>
<gene>
    <name evidence="8" type="ORF">GFC01_05005</name>
</gene>
<dbReference type="InterPro" id="IPR002218">
    <property type="entry name" value="MnmG-rel"/>
</dbReference>
<keyword evidence="5" id="KW-0520">NAD</keyword>
<evidence type="ECO:0000256" key="6">
    <source>
        <dbReference type="ARBA" id="ARBA00025948"/>
    </source>
</evidence>
<evidence type="ECO:0000313" key="8">
    <source>
        <dbReference type="EMBL" id="MQL51628.1"/>
    </source>
</evidence>
<protein>
    <submittedName>
        <fullName evidence="8">FAD-dependent oxidoreductase</fullName>
    </submittedName>
</protein>
<keyword evidence="3" id="KW-0819">tRNA processing</keyword>
<accession>A0A6N7IR53</accession>
<comment type="cofactor">
    <cofactor evidence="1">
        <name>FAD</name>
        <dbReference type="ChEBI" id="CHEBI:57692"/>
    </cofactor>
</comment>
<name>A0A6N7IR53_9FIRM</name>
<organism evidence="8 9">
    <name type="scientific">Desulfofundulus thermobenzoicus</name>
    <dbReference type="NCBI Taxonomy" id="29376"/>
    <lineage>
        <taxon>Bacteria</taxon>
        <taxon>Bacillati</taxon>
        <taxon>Bacillota</taxon>
        <taxon>Clostridia</taxon>
        <taxon>Eubacteriales</taxon>
        <taxon>Peptococcaceae</taxon>
        <taxon>Desulfofundulus</taxon>
    </lineage>
</organism>
<dbReference type="InterPro" id="IPR036188">
    <property type="entry name" value="FAD/NAD-bd_sf"/>
</dbReference>
<proteinExistence type="predicted"/>
<dbReference type="GO" id="GO:0002098">
    <property type="term" value="P:tRNA wobble uridine modification"/>
    <property type="evidence" value="ECO:0007669"/>
    <property type="project" value="TreeGrafter"/>
</dbReference>
<dbReference type="RefSeq" id="WP_152945555.1">
    <property type="nucleotide sequence ID" value="NZ_WHYR01000009.1"/>
</dbReference>
<dbReference type="AlphaFoldDB" id="A0A6N7IR53"/>
<dbReference type="PANTHER" id="PTHR11806:SF0">
    <property type="entry name" value="PROTEIN MTO1 HOMOLOG, MITOCHONDRIAL"/>
    <property type="match status" value="1"/>
</dbReference>
<dbReference type="GO" id="GO:0030488">
    <property type="term" value="P:tRNA methylation"/>
    <property type="evidence" value="ECO:0007669"/>
    <property type="project" value="TreeGrafter"/>
</dbReference>
<dbReference type="PANTHER" id="PTHR11806">
    <property type="entry name" value="GLUCOSE INHIBITED DIVISION PROTEIN A"/>
    <property type="match status" value="1"/>
</dbReference>
<evidence type="ECO:0000256" key="1">
    <source>
        <dbReference type="ARBA" id="ARBA00001974"/>
    </source>
</evidence>
<dbReference type="InterPro" id="IPR040131">
    <property type="entry name" value="MnmG_N"/>
</dbReference>
<evidence type="ECO:0000256" key="3">
    <source>
        <dbReference type="ARBA" id="ARBA00022694"/>
    </source>
</evidence>
<keyword evidence="4" id="KW-0274">FAD</keyword>
<keyword evidence="9" id="KW-1185">Reference proteome</keyword>
<sequence>MVIVVGGGWAGCAAAFAAALAGAKVTLLEKTDMLLGTGLVGGIMRNNGRFTALEEIWAMGGGDFIRHIEGVARHRWLDFPGHRHATLYDVTRIEPVIRRALLDMGIEVQFQSRVVGVLKKGPRLTEIYTARGKNHPGDVFIDTTGSAGPIKNCTRHGSGCAMCILRCPTFGPRVSLTEKAGIEEIRAGDGFPHFEAMSGSCKLDKKSLATWLVDRLEREGKVVLPLPAHIQKHELLSRKACQQYNLEEFARNLILLDTGHAKLMTPYFPLEVLRKLDGFQEARYADPYSGGRGNSVRFMAIAPCDDALQVHGVENLFCAGEKTGLLVGHTEAIATGFLAGHNAARYMVGLKPLVLPVDLAVGDIIAFMHREMKTPDGLTKKYTFSGSVYFQRMQERGLYTTDVQVVRERVEKLGLRNIYRQKLLKNPRF</sequence>
<comment type="subunit">
    <text evidence="6">Homodimer. Heterotetramer of two MnmE and two MnmG subunits.</text>
</comment>
<dbReference type="SUPFAM" id="SSF51905">
    <property type="entry name" value="FAD/NAD(P)-binding domain"/>
    <property type="match status" value="1"/>
</dbReference>
<evidence type="ECO:0000259" key="7">
    <source>
        <dbReference type="Pfam" id="PF01134"/>
    </source>
</evidence>
<dbReference type="EMBL" id="WHYR01000009">
    <property type="protein sequence ID" value="MQL51628.1"/>
    <property type="molecule type" value="Genomic_DNA"/>
</dbReference>
<dbReference type="OrthoDB" id="2181at2"/>
<dbReference type="Pfam" id="PF01134">
    <property type="entry name" value="GIDA"/>
    <property type="match status" value="1"/>
</dbReference>
<evidence type="ECO:0000313" key="9">
    <source>
        <dbReference type="Proteomes" id="UP000441717"/>
    </source>
</evidence>